<evidence type="ECO:0000256" key="1">
    <source>
        <dbReference type="ARBA" id="ARBA00001974"/>
    </source>
</evidence>
<evidence type="ECO:0000313" key="22">
    <source>
        <dbReference type="EMBL" id="OPX55301.1"/>
    </source>
</evidence>
<dbReference type="GO" id="GO:0051301">
    <property type="term" value="P:cell division"/>
    <property type="evidence" value="ECO:0007669"/>
    <property type="project" value="UniProtKB-KW"/>
</dbReference>
<dbReference type="Gene3D" id="3.30.465.10">
    <property type="match status" value="1"/>
</dbReference>
<keyword evidence="15 20" id="KW-0560">Oxidoreductase</keyword>
<evidence type="ECO:0000256" key="5">
    <source>
        <dbReference type="ARBA" id="ARBA00010485"/>
    </source>
</evidence>
<dbReference type="NCBIfam" id="NF010478">
    <property type="entry name" value="PRK13903.1"/>
    <property type="match status" value="1"/>
</dbReference>
<protein>
    <recommendedName>
        <fullName evidence="7 20">UDP-N-acetylenolpyruvoylglucosamine reductase</fullName>
        <ecNumber evidence="6 20">1.3.1.98</ecNumber>
    </recommendedName>
    <alternativeName>
        <fullName evidence="18 20">UDP-N-acetylmuramate dehydrogenase</fullName>
    </alternativeName>
</protein>
<dbReference type="Pfam" id="PF01565">
    <property type="entry name" value="FAD_binding_4"/>
    <property type="match status" value="1"/>
</dbReference>
<dbReference type="GO" id="GO:0071555">
    <property type="term" value="P:cell wall organization"/>
    <property type="evidence" value="ECO:0007669"/>
    <property type="project" value="UniProtKB-KW"/>
</dbReference>
<reference evidence="22 23" key="1">
    <citation type="submission" date="2017-01" db="EMBL/GenBank/DDBJ databases">
        <title>Genome Sequencing of a Marine Spirillum, Oceanospirillum multiglobuliferum ATCC 33336, from Japan.</title>
        <authorList>
            <person name="Carney J.G."/>
            <person name="Trachtenberg A.M."/>
            <person name="Rheaume B.A."/>
            <person name="Linnane J.D."/>
            <person name="Pitts N.L."/>
            <person name="Mykles D.L."/>
            <person name="Maclea K.S."/>
        </authorList>
    </citation>
    <scope>NUCLEOTIDE SEQUENCE [LARGE SCALE GENOMIC DNA]</scope>
    <source>
        <strain evidence="22 23">ATCC 33336</strain>
    </source>
</reference>
<keyword evidence="9 20" id="KW-0132">Cell division</keyword>
<dbReference type="GO" id="GO:0008360">
    <property type="term" value="P:regulation of cell shape"/>
    <property type="evidence" value="ECO:0007669"/>
    <property type="project" value="UniProtKB-KW"/>
</dbReference>
<dbReference type="Proteomes" id="UP000191418">
    <property type="component" value="Unassembled WGS sequence"/>
</dbReference>
<dbReference type="Gene3D" id="3.30.43.10">
    <property type="entry name" value="Uridine Diphospho-n-acetylenolpyruvylglucosamine Reductase, domain 2"/>
    <property type="match status" value="1"/>
</dbReference>
<evidence type="ECO:0000256" key="14">
    <source>
        <dbReference type="ARBA" id="ARBA00022984"/>
    </source>
</evidence>
<keyword evidence="14 20" id="KW-0573">Peptidoglycan synthesis</keyword>
<accession>A0A1V4T3W7</accession>
<organism evidence="22 23">
    <name type="scientific">Oceanospirillum multiglobuliferum</name>
    <dbReference type="NCBI Taxonomy" id="64969"/>
    <lineage>
        <taxon>Bacteria</taxon>
        <taxon>Pseudomonadati</taxon>
        <taxon>Pseudomonadota</taxon>
        <taxon>Gammaproteobacteria</taxon>
        <taxon>Oceanospirillales</taxon>
        <taxon>Oceanospirillaceae</taxon>
        <taxon>Oceanospirillum</taxon>
    </lineage>
</organism>
<dbReference type="PANTHER" id="PTHR21071:SF4">
    <property type="entry name" value="UDP-N-ACETYLENOLPYRUVOYLGLUCOSAMINE REDUCTASE"/>
    <property type="match status" value="1"/>
</dbReference>
<dbReference type="EC" id="1.3.1.98" evidence="6 20"/>
<evidence type="ECO:0000256" key="8">
    <source>
        <dbReference type="ARBA" id="ARBA00022490"/>
    </source>
</evidence>
<evidence type="ECO:0000256" key="17">
    <source>
        <dbReference type="ARBA" id="ARBA00023316"/>
    </source>
</evidence>
<dbReference type="Gene3D" id="3.90.78.10">
    <property type="entry name" value="UDP-N-acetylenolpyruvoylglucosamine reductase, C-terminal domain"/>
    <property type="match status" value="1"/>
</dbReference>
<evidence type="ECO:0000256" key="11">
    <source>
        <dbReference type="ARBA" id="ARBA00022827"/>
    </source>
</evidence>
<keyword evidence="13 20" id="KW-0133">Cell shape</keyword>
<evidence type="ECO:0000256" key="4">
    <source>
        <dbReference type="ARBA" id="ARBA00004752"/>
    </source>
</evidence>
<dbReference type="InterPro" id="IPR006094">
    <property type="entry name" value="Oxid_FAD_bind_N"/>
</dbReference>
<proteinExistence type="inferred from homology"/>
<evidence type="ECO:0000256" key="20">
    <source>
        <dbReference type="HAMAP-Rule" id="MF_00037"/>
    </source>
</evidence>
<comment type="function">
    <text evidence="2 20">Cell wall formation.</text>
</comment>
<feature type="active site" evidence="20">
    <location>
        <position position="336"/>
    </location>
</feature>
<dbReference type="GO" id="GO:0005829">
    <property type="term" value="C:cytosol"/>
    <property type="evidence" value="ECO:0007669"/>
    <property type="project" value="TreeGrafter"/>
</dbReference>
<gene>
    <name evidence="20" type="primary">murB</name>
    <name evidence="22" type="ORF">BTE48_10075</name>
</gene>
<dbReference type="UniPathway" id="UPA00219"/>
<dbReference type="EMBL" id="MTSM01000011">
    <property type="protein sequence ID" value="OPX55301.1"/>
    <property type="molecule type" value="Genomic_DNA"/>
</dbReference>
<evidence type="ECO:0000256" key="15">
    <source>
        <dbReference type="ARBA" id="ARBA00023002"/>
    </source>
</evidence>
<keyword evidence="11 20" id="KW-0274">FAD</keyword>
<keyword evidence="10 20" id="KW-0285">Flavoprotein</keyword>
<feature type="active site" description="Proton donor" evidence="20">
    <location>
        <position position="240"/>
    </location>
</feature>
<keyword evidence="12 20" id="KW-0521">NADP</keyword>
<evidence type="ECO:0000256" key="18">
    <source>
        <dbReference type="ARBA" id="ARBA00031026"/>
    </source>
</evidence>
<dbReference type="InterPro" id="IPR016167">
    <property type="entry name" value="FAD-bd_PCMH_sub1"/>
</dbReference>
<dbReference type="NCBIfam" id="NF000755">
    <property type="entry name" value="PRK00046.1"/>
    <property type="match status" value="1"/>
</dbReference>
<dbReference type="GO" id="GO:0009252">
    <property type="term" value="P:peptidoglycan biosynthetic process"/>
    <property type="evidence" value="ECO:0007669"/>
    <property type="project" value="UniProtKB-UniRule"/>
</dbReference>
<keyword evidence="17 20" id="KW-0961">Cell wall biogenesis/degradation</keyword>
<comment type="pathway">
    <text evidence="4 20">Cell wall biogenesis; peptidoglycan biosynthesis.</text>
</comment>
<evidence type="ECO:0000256" key="13">
    <source>
        <dbReference type="ARBA" id="ARBA00022960"/>
    </source>
</evidence>
<comment type="subcellular location">
    <subcellularLocation>
        <location evidence="3 20">Cytoplasm</location>
    </subcellularLocation>
</comment>
<comment type="similarity">
    <text evidence="5 20">Belongs to the MurB family.</text>
</comment>
<dbReference type="SUPFAM" id="SSF56176">
    <property type="entry name" value="FAD-binding/transporter-associated domain-like"/>
    <property type="match status" value="1"/>
</dbReference>
<evidence type="ECO:0000259" key="21">
    <source>
        <dbReference type="PROSITE" id="PS51387"/>
    </source>
</evidence>
<evidence type="ECO:0000256" key="6">
    <source>
        <dbReference type="ARBA" id="ARBA00012518"/>
    </source>
</evidence>
<dbReference type="InterPro" id="IPR016166">
    <property type="entry name" value="FAD-bd_PCMH"/>
</dbReference>
<feature type="domain" description="FAD-binding PCMH-type" evidence="21">
    <location>
        <begin position="22"/>
        <end position="193"/>
    </location>
</feature>
<evidence type="ECO:0000256" key="9">
    <source>
        <dbReference type="ARBA" id="ARBA00022618"/>
    </source>
</evidence>
<evidence type="ECO:0000256" key="2">
    <source>
        <dbReference type="ARBA" id="ARBA00003921"/>
    </source>
</evidence>
<comment type="caution">
    <text evidence="22">The sequence shown here is derived from an EMBL/GenBank/DDBJ whole genome shotgun (WGS) entry which is preliminary data.</text>
</comment>
<dbReference type="NCBIfam" id="TIGR00179">
    <property type="entry name" value="murB"/>
    <property type="match status" value="1"/>
</dbReference>
<evidence type="ECO:0000313" key="23">
    <source>
        <dbReference type="Proteomes" id="UP000191418"/>
    </source>
</evidence>
<dbReference type="InterPro" id="IPR016169">
    <property type="entry name" value="FAD-bd_PCMH_sub2"/>
</dbReference>
<dbReference type="AlphaFoldDB" id="A0A1V4T3W7"/>
<keyword evidence="16 20" id="KW-0131">Cell cycle</keyword>
<evidence type="ECO:0000256" key="16">
    <source>
        <dbReference type="ARBA" id="ARBA00023306"/>
    </source>
</evidence>
<evidence type="ECO:0000256" key="19">
    <source>
        <dbReference type="ARBA" id="ARBA00048914"/>
    </source>
</evidence>
<dbReference type="PROSITE" id="PS51387">
    <property type="entry name" value="FAD_PCMH"/>
    <property type="match status" value="1"/>
</dbReference>
<dbReference type="GO" id="GO:0071949">
    <property type="term" value="F:FAD binding"/>
    <property type="evidence" value="ECO:0007669"/>
    <property type="project" value="InterPro"/>
</dbReference>
<evidence type="ECO:0000256" key="12">
    <source>
        <dbReference type="ARBA" id="ARBA00022857"/>
    </source>
</evidence>
<dbReference type="SUPFAM" id="SSF56194">
    <property type="entry name" value="Uridine diphospho-N-Acetylenolpyruvylglucosamine reductase, MurB, C-terminal domain"/>
    <property type="match status" value="1"/>
</dbReference>
<dbReference type="InterPro" id="IPR011601">
    <property type="entry name" value="MurB_C"/>
</dbReference>
<evidence type="ECO:0000256" key="3">
    <source>
        <dbReference type="ARBA" id="ARBA00004496"/>
    </source>
</evidence>
<dbReference type="PANTHER" id="PTHR21071">
    <property type="entry name" value="UDP-N-ACETYLENOLPYRUVOYLGLUCOSAMINE REDUCTASE"/>
    <property type="match status" value="1"/>
</dbReference>
<keyword evidence="23" id="KW-1185">Reference proteome</keyword>
<dbReference type="STRING" id="64969.SAMN02745127_02131"/>
<comment type="cofactor">
    <cofactor evidence="1 20">
        <name>FAD</name>
        <dbReference type="ChEBI" id="CHEBI:57692"/>
    </cofactor>
</comment>
<sequence>MQLQHGLLIQQNVSLQDKNTFGFESVARYFCEPNSIEQCQEALAFARTHQLNLFPLGEGSNLILTADIDGLVLRMSNQTLTYQVEKDHIIAEVGAGVVWHELVMDTVRKGYYGLENLALIPGRVGAAPVQNIGAYGVELSDSLVSVQVLYVADGAVGSIAVEDCDFAYRDSVFKQQLKGQVVITGVTLKLHANAQGKLGYGDLATELQDLTPNAENIAHAVCAIRARKLPDPKLIGNAGSFFKNPIVSDSQAKLLKQQYPDMPIYPMSDQSCKLAAGWLIQQAGFKGYREGHVGVYEKQALVLVHFGAGQASDLLALAEQIQLKIFDLFNVQLEIEPSQVPLS</sequence>
<dbReference type="InterPro" id="IPR036318">
    <property type="entry name" value="FAD-bd_PCMH-like_sf"/>
</dbReference>
<evidence type="ECO:0000256" key="10">
    <source>
        <dbReference type="ARBA" id="ARBA00022630"/>
    </source>
</evidence>
<keyword evidence="8 20" id="KW-0963">Cytoplasm</keyword>
<evidence type="ECO:0000256" key="7">
    <source>
        <dbReference type="ARBA" id="ARBA00015188"/>
    </source>
</evidence>
<dbReference type="Pfam" id="PF02873">
    <property type="entry name" value="MurB_C"/>
    <property type="match status" value="1"/>
</dbReference>
<dbReference type="InterPro" id="IPR003170">
    <property type="entry name" value="MurB"/>
</dbReference>
<feature type="active site" evidence="20">
    <location>
        <position position="169"/>
    </location>
</feature>
<name>A0A1V4T3W7_9GAMM</name>
<dbReference type="GO" id="GO:0008762">
    <property type="term" value="F:UDP-N-acetylmuramate dehydrogenase activity"/>
    <property type="evidence" value="ECO:0007669"/>
    <property type="project" value="UniProtKB-UniRule"/>
</dbReference>
<comment type="catalytic activity">
    <reaction evidence="19 20">
        <text>UDP-N-acetyl-alpha-D-muramate + NADP(+) = UDP-N-acetyl-3-O-(1-carboxyvinyl)-alpha-D-glucosamine + NADPH + H(+)</text>
        <dbReference type="Rhea" id="RHEA:12248"/>
        <dbReference type="ChEBI" id="CHEBI:15378"/>
        <dbReference type="ChEBI" id="CHEBI:57783"/>
        <dbReference type="ChEBI" id="CHEBI:58349"/>
        <dbReference type="ChEBI" id="CHEBI:68483"/>
        <dbReference type="ChEBI" id="CHEBI:70757"/>
        <dbReference type="EC" id="1.3.1.98"/>
    </reaction>
</comment>
<dbReference type="HAMAP" id="MF_00037">
    <property type="entry name" value="MurB"/>
    <property type="match status" value="1"/>
</dbReference>
<dbReference type="InterPro" id="IPR036635">
    <property type="entry name" value="MurB_C_sf"/>
</dbReference>